<dbReference type="EMBL" id="CABVQD010000014">
    <property type="protein sequence ID" value="VWB87785.1"/>
    <property type="molecule type" value="Genomic_DNA"/>
</dbReference>
<dbReference type="InterPro" id="IPR001173">
    <property type="entry name" value="Glyco_trans_2-like"/>
</dbReference>
<reference evidence="2 3" key="1">
    <citation type="submission" date="2019-09" db="EMBL/GenBank/DDBJ databases">
        <authorList>
            <person name="Depoorter E."/>
        </authorList>
    </citation>
    <scope>NUCLEOTIDE SEQUENCE [LARGE SCALE GENOMIC DNA]</scope>
    <source>
        <strain evidence="2">LMG 30113</strain>
    </source>
</reference>
<dbReference type="Pfam" id="PF00535">
    <property type="entry name" value="Glycos_transf_2"/>
    <property type="match status" value="2"/>
</dbReference>
<evidence type="ECO:0000313" key="2">
    <source>
        <dbReference type="EMBL" id="VWB87785.1"/>
    </source>
</evidence>
<dbReference type="InterPro" id="IPR029044">
    <property type="entry name" value="Nucleotide-diphossugar_trans"/>
</dbReference>
<dbReference type="PANTHER" id="PTHR43179:SF7">
    <property type="entry name" value="RHAMNOSYLTRANSFERASE WBBL"/>
    <property type="match status" value="1"/>
</dbReference>
<organism evidence="2 3">
    <name type="scientific">Burkholderia paludis</name>
    <dbReference type="NCBI Taxonomy" id="1506587"/>
    <lineage>
        <taxon>Bacteria</taxon>
        <taxon>Pseudomonadati</taxon>
        <taxon>Pseudomonadota</taxon>
        <taxon>Betaproteobacteria</taxon>
        <taxon>Burkholderiales</taxon>
        <taxon>Burkholderiaceae</taxon>
        <taxon>Burkholderia</taxon>
        <taxon>Burkholderia cepacia complex</taxon>
    </lineage>
</organism>
<dbReference type="Proteomes" id="UP000494330">
    <property type="component" value="Unassembled WGS sequence"/>
</dbReference>
<dbReference type="Gene3D" id="3.90.550.10">
    <property type="entry name" value="Spore Coat Polysaccharide Biosynthesis Protein SpsA, Chain A"/>
    <property type="match status" value="2"/>
</dbReference>
<dbReference type="SUPFAM" id="SSF53448">
    <property type="entry name" value="Nucleotide-diphospho-sugar transferases"/>
    <property type="match status" value="2"/>
</dbReference>
<keyword evidence="3" id="KW-1185">Reference proteome</keyword>
<feature type="domain" description="Glycosyltransferase 2-like" evidence="1">
    <location>
        <begin position="482"/>
        <end position="660"/>
    </location>
</feature>
<accession>A0A6P2N4R3</accession>
<evidence type="ECO:0000259" key="1">
    <source>
        <dbReference type="Pfam" id="PF00535"/>
    </source>
</evidence>
<protein>
    <submittedName>
        <fullName evidence="2">Family 2 glycosyl transferase</fullName>
    </submittedName>
</protein>
<name>A0A6P2N4R3_9BURK</name>
<gene>
    <name evidence="2" type="ORF">BPA30113_04065</name>
</gene>
<dbReference type="PANTHER" id="PTHR43179">
    <property type="entry name" value="RHAMNOSYLTRANSFERASE WBBL"/>
    <property type="match status" value="1"/>
</dbReference>
<keyword evidence="2" id="KW-0808">Transferase</keyword>
<sequence length="766" mass="85566">MKDFFLSMVRREVRFKVNPVRDLILSGATSVDWMSTGDHPVFDLEPEDEGEAVPSGWVYIESRLNRRGASLVARLYVDTGSGFAEAESFALPAARTGNIKQIVKIPRNARRLRLSPMRGEGAITLEFLRITEISAAERIARMAEWVAGDIIKFRKTDRAKKYDITWRRLLVDLNGAYEGCAKLRFHSVPLGYKEYVEKFDTLHRSDIESIRRHVGSFKRHPVISILVSVCGSSLDHLESAVQSVLKQIYEHWELCIAVDENDASRVAEYLESVSEKDDRIKVVFLNSGGSSSALANGALGLATGEFSAILGGSDVLAAHALYLFALKINEIDGLNLIYSDNDEIDGGGNRGNVCFKSAWNPDLFFSRDMISGSAAYRTSLLRETGGFRVEHEGCQEYDLTLRCVKSSAPSQICHIPRVLYHLRQCGERGVIDSDSGCGEWSAKRSALSEFFKDQPGVSVSRGSLAGTCRVKYPIPVPAPKVTIIVPTRDGGPLLKKCIVSVLEGTACENLEIIVVDNQSEDRETVDFLKSLAPRSNVVVLKYDFPFNYSSINNFAEKHASGDVLCFLNDDVEAIEPDWLGEMVAHALRPDVGAVGAKLLYADGFVQHAGVVMGIGGFASHAHRLYPSTHPGYAGRAALVQNFSAVTGACLVMRRDVFRAVGGFDEKNLPVAFNDVDLCLRVREAGYRIVWTPYAVLHHFESYSRGDDQMSPEKRARFNREKNFMLSRWRTDRMDDPYYNRNLTLDREDFTIADFPRMYEPWRDWSA</sequence>
<dbReference type="AlphaFoldDB" id="A0A6P2N4R3"/>
<evidence type="ECO:0000313" key="3">
    <source>
        <dbReference type="Proteomes" id="UP000494330"/>
    </source>
</evidence>
<dbReference type="GO" id="GO:0016740">
    <property type="term" value="F:transferase activity"/>
    <property type="evidence" value="ECO:0007669"/>
    <property type="project" value="UniProtKB-KW"/>
</dbReference>
<dbReference type="CDD" id="cd04186">
    <property type="entry name" value="GT_2_like_c"/>
    <property type="match status" value="1"/>
</dbReference>
<feature type="domain" description="Glycosyltransferase 2-like" evidence="1">
    <location>
        <begin position="224"/>
        <end position="330"/>
    </location>
</feature>
<proteinExistence type="predicted"/>